<feature type="compositionally biased region" description="Basic and acidic residues" evidence="2">
    <location>
        <begin position="21"/>
        <end position="32"/>
    </location>
</feature>
<keyword evidence="1" id="KW-0175">Coiled coil</keyword>
<feature type="region of interest" description="Disordered" evidence="2">
    <location>
        <begin position="271"/>
        <end position="309"/>
    </location>
</feature>
<reference evidence="3" key="1">
    <citation type="journal article" date="2019" name="bioRxiv">
        <title>The Genome of the Zebra Mussel, Dreissena polymorpha: A Resource for Invasive Species Research.</title>
        <authorList>
            <person name="McCartney M.A."/>
            <person name="Auch B."/>
            <person name="Kono T."/>
            <person name="Mallez S."/>
            <person name="Zhang Y."/>
            <person name="Obille A."/>
            <person name="Becker A."/>
            <person name="Abrahante J.E."/>
            <person name="Garbe J."/>
            <person name="Badalamenti J.P."/>
            <person name="Herman A."/>
            <person name="Mangelson H."/>
            <person name="Liachko I."/>
            <person name="Sullivan S."/>
            <person name="Sone E.D."/>
            <person name="Koren S."/>
            <person name="Silverstein K.A.T."/>
            <person name="Beckman K.B."/>
            <person name="Gohl D.M."/>
        </authorList>
    </citation>
    <scope>NUCLEOTIDE SEQUENCE</scope>
    <source>
        <strain evidence="3">Duluth1</strain>
        <tissue evidence="3">Whole animal</tissue>
    </source>
</reference>
<evidence type="ECO:0000256" key="1">
    <source>
        <dbReference type="SAM" id="Coils"/>
    </source>
</evidence>
<protein>
    <recommendedName>
        <fullName evidence="5">Cell death regulator Aven</fullName>
    </recommendedName>
</protein>
<feature type="region of interest" description="Disordered" evidence="2">
    <location>
        <begin position="1"/>
        <end position="74"/>
    </location>
</feature>
<feature type="compositionally biased region" description="Polar residues" evidence="2">
    <location>
        <begin position="275"/>
        <end position="290"/>
    </location>
</feature>
<dbReference type="PANTHER" id="PTHR16524:SF2">
    <property type="entry name" value="CELL DEATH REGULATOR AVEN"/>
    <property type="match status" value="1"/>
</dbReference>
<dbReference type="OrthoDB" id="6338233at2759"/>
<dbReference type="InterPro" id="IPR026187">
    <property type="entry name" value="Aven"/>
</dbReference>
<proteinExistence type="predicted"/>
<comment type="caution">
    <text evidence="3">The sequence shown here is derived from an EMBL/GenBank/DDBJ whole genome shotgun (WGS) entry which is preliminary data.</text>
</comment>
<dbReference type="AlphaFoldDB" id="A0A9D4KUX9"/>
<gene>
    <name evidence="3" type="ORF">DPMN_088641</name>
</gene>
<evidence type="ECO:0000313" key="4">
    <source>
        <dbReference type="Proteomes" id="UP000828390"/>
    </source>
</evidence>
<sequence>MRPDEHKKRKNDLYKKKHGIKKDTSEKKKTWSNEKTPNNGAESSKESNVTKPNNEPKASHSDEDSKSEDEIRKFSRRKIESNWSRYDEILSDEEEIPMQRGEDFNKLFAQAGGSAALFRFKGEEDWASVEGEATDNLMALDLQDLAQALDCVPLQERLGLNQDLFSDEQLAEMRTFAERSKDKYDKLSEQSTVPKIESVTKKKSFADEQSSRKQHKDVSPVTVDLAPNYNASNKKTKEILDLEQDIDALLNDNEDSKTVTCNSEKISTGLEETVQKTSVPNGQISSQKTGNDPAPSKNLEDWLDDFLDN</sequence>
<feature type="coiled-coil region" evidence="1">
    <location>
        <begin position="232"/>
        <end position="259"/>
    </location>
</feature>
<organism evidence="3 4">
    <name type="scientific">Dreissena polymorpha</name>
    <name type="common">Zebra mussel</name>
    <name type="synonym">Mytilus polymorpha</name>
    <dbReference type="NCBI Taxonomy" id="45954"/>
    <lineage>
        <taxon>Eukaryota</taxon>
        <taxon>Metazoa</taxon>
        <taxon>Spiralia</taxon>
        <taxon>Lophotrochozoa</taxon>
        <taxon>Mollusca</taxon>
        <taxon>Bivalvia</taxon>
        <taxon>Autobranchia</taxon>
        <taxon>Heteroconchia</taxon>
        <taxon>Euheterodonta</taxon>
        <taxon>Imparidentia</taxon>
        <taxon>Neoheterodontei</taxon>
        <taxon>Myida</taxon>
        <taxon>Dreissenoidea</taxon>
        <taxon>Dreissenidae</taxon>
        <taxon>Dreissena</taxon>
    </lineage>
</organism>
<name>A0A9D4KUX9_DREPO</name>
<keyword evidence="4" id="KW-1185">Reference proteome</keyword>
<feature type="compositionally biased region" description="Basic and acidic residues" evidence="2">
    <location>
        <begin position="198"/>
        <end position="211"/>
    </location>
</feature>
<evidence type="ECO:0000313" key="3">
    <source>
        <dbReference type="EMBL" id="KAH3846340.1"/>
    </source>
</evidence>
<feature type="compositionally biased region" description="Basic and acidic residues" evidence="2">
    <location>
        <begin position="57"/>
        <end position="74"/>
    </location>
</feature>
<dbReference type="Proteomes" id="UP000828390">
    <property type="component" value="Unassembled WGS sequence"/>
</dbReference>
<evidence type="ECO:0008006" key="5">
    <source>
        <dbReference type="Google" id="ProtNLM"/>
    </source>
</evidence>
<feature type="region of interest" description="Disordered" evidence="2">
    <location>
        <begin position="179"/>
        <end position="229"/>
    </location>
</feature>
<dbReference type="PANTHER" id="PTHR16524">
    <property type="entry name" value="CELL DEATH REGULATOR AVEN"/>
    <property type="match status" value="1"/>
</dbReference>
<feature type="compositionally biased region" description="Basic and acidic residues" evidence="2">
    <location>
        <begin position="1"/>
        <end position="14"/>
    </location>
</feature>
<dbReference type="EMBL" id="JAIWYP010000003">
    <property type="protein sequence ID" value="KAH3846340.1"/>
    <property type="molecule type" value="Genomic_DNA"/>
</dbReference>
<reference evidence="3" key="2">
    <citation type="submission" date="2020-11" db="EMBL/GenBank/DDBJ databases">
        <authorList>
            <person name="McCartney M.A."/>
            <person name="Auch B."/>
            <person name="Kono T."/>
            <person name="Mallez S."/>
            <person name="Becker A."/>
            <person name="Gohl D.M."/>
            <person name="Silverstein K.A.T."/>
            <person name="Koren S."/>
            <person name="Bechman K.B."/>
            <person name="Herman A."/>
            <person name="Abrahante J.E."/>
            <person name="Garbe J."/>
        </authorList>
    </citation>
    <scope>NUCLEOTIDE SEQUENCE</scope>
    <source>
        <strain evidence="3">Duluth1</strain>
        <tissue evidence="3">Whole animal</tissue>
    </source>
</reference>
<dbReference type="GO" id="GO:0010972">
    <property type="term" value="P:negative regulation of G2/M transition of mitotic cell cycle"/>
    <property type="evidence" value="ECO:0007669"/>
    <property type="project" value="TreeGrafter"/>
</dbReference>
<feature type="compositionally biased region" description="Basic and acidic residues" evidence="2">
    <location>
        <begin position="179"/>
        <end position="188"/>
    </location>
</feature>
<evidence type="ECO:0000256" key="2">
    <source>
        <dbReference type="SAM" id="MobiDB-lite"/>
    </source>
</evidence>
<feature type="compositionally biased region" description="Polar residues" evidence="2">
    <location>
        <begin position="33"/>
        <end position="53"/>
    </location>
</feature>
<accession>A0A9D4KUX9</accession>